<protein>
    <submittedName>
        <fullName evidence="1">Uncharacterized protein</fullName>
    </submittedName>
</protein>
<dbReference type="AlphaFoldDB" id="A0A026WAW3"/>
<keyword evidence="2" id="KW-1185">Reference proteome</keyword>
<reference evidence="1 2" key="1">
    <citation type="journal article" date="2014" name="Curr. Biol.">
        <title>The genome of the clonal raider ant Cerapachys biroi.</title>
        <authorList>
            <person name="Oxley P.R."/>
            <person name="Ji L."/>
            <person name="Fetter-Pruneda I."/>
            <person name="McKenzie S.K."/>
            <person name="Li C."/>
            <person name="Hu H."/>
            <person name="Zhang G."/>
            <person name="Kronauer D.J."/>
        </authorList>
    </citation>
    <scope>NUCLEOTIDE SEQUENCE [LARGE SCALE GENOMIC DNA]</scope>
</reference>
<evidence type="ECO:0000313" key="1">
    <source>
        <dbReference type="EMBL" id="EZA53195.1"/>
    </source>
</evidence>
<gene>
    <name evidence="1" type="ORF">X777_06274</name>
</gene>
<dbReference type="Proteomes" id="UP000053097">
    <property type="component" value="Unassembled WGS sequence"/>
</dbReference>
<proteinExistence type="predicted"/>
<organism evidence="1 2">
    <name type="scientific">Ooceraea biroi</name>
    <name type="common">Clonal raider ant</name>
    <name type="synonym">Cerapachys biroi</name>
    <dbReference type="NCBI Taxonomy" id="2015173"/>
    <lineage>
        <taxon>Eukaryota</taxon>
        <taxon>Metazoa</taxon>
        <taxon>Ecdysozoa</taxon>
        <taxon>Arthropoda</taxon>
        <taxon>Hexapoda</taxon>
        <taxon>Insecta</taxon>
        <taxon>Pterygota</taxon>
        <taxon>Neoptera</taxon>
        <taxon>Endopterygota</taxon>
        <taxon>Hymenoptera</taxon>
        <taxon>Apocrita</taxon>
        <taxon>Aculeata</taxon>
        <taxon>Formicoidea</taxon>
        <taxon>Formicidae</taxon>
        <taxon>Dorylinae</taxon>
        <taxon>Ooceraea</taxon>
    </lineage>
</organism>
<name>A0A026WAW3_OOCBI</name>
<sequence>MKIAATVEIAKIEIPKYQTSTRFFGNVPIHLVQFDVRVASSIRHYVPTPATLSRNAFISIHINN</sequence>
<dbReference type="EMBL" id="KK107293">
    <property type="protein sequence ID" value="EZA53195.1"/>
    <property type="molecule type" value="Genomic_DNA"/>
</dbReference>
<evidence type="ECO:0000313" key="2">
    <source>
        <dbReference type="Proteomes" id="UP000053097"/>
    </source>
</evidence>
<accession>A0A026WAW3</accession>